<evidence type="ECO:0000313" key="8">
    <source>
        <dbReference type="Proteomes" id="UP000553888"/>
    </source>
</evidence>
<dbReference type="InterPro" id="IPR050109">
    <property type="entry name" value="HTH-type_TetR-like_transc_reg"/>
</dbReference>
<dbReference type="PROSITE" id="PS50977">
    <property type="entry name" value="HTH_TETR_2"/>
    <property type="match status" value="1"/>
</dbReference>
<dbReference type="AlphaFoldDB" id="A0A852YTV5"/>
<gene>
    <name evidence="7" type="ORF">BJ979_003381</name>
</gene>
<dbReference type="SUPFAM" id="SSF48498">
    <property type="entry name" value="Tetracyclin repressor-like, C-terminal domain"/>
    <property type="match status" value="1"/>
</dbReference>
<keyword evidence="1" id="KW-0805">Transcription regulation</keyword>
<evidence type="ECO:0000256" key="1">
    <source>
        <dbReference type="ARBA" id="ARBA00023015"/>
    </source>
</evidence>
<sequence length="204" mass="20944">MSASPPVSDSSAPPSTPASARRPRADAQRNLATVVAAAKEVFAESGVDAPMREIAARAGVGVGTIYRHFPQRSDLVKAVFTTEVDAAAADAPAIAAAHSPGDAVAAWLVRYTRFVAAKRGLGAALHSGDTAYAALPDYFLGTLGPVLRGLLDSAEAAGEIRAGIEPEDLLVAVSRLSSGQDAAQSERLVHLLVDGLRYGAGSSR</sequence>
<dbReference type="RefSeq" id="WP_179569765.1">
    <property type="nucleotide sequence ID" value="NZ_JACBZY010000001.1"/>
</dbReference>
<evidence type="ECO:0000256" key="5">
    <source>
        <dbReference type="SAM" id="MobiDB-lite"/>
    </source>
</evidence>
<dbReference type="PANTHER" id="PTHR30055:SF234">
    <property type="entry name" value="HTH-TYPE TRANSCRIPTIONAL REGULATOR BETI"/>
    <property type="match status" value="1"/>
</dbReference>
<reference evidence="7 8" key="1">
    <citation type="submission" date="2020-07" db="EMBL/GenBank/DDBJ databases">
        <title>Sequencing the genomes of 1000 actinobacteria strains.</title>
        <authorList>
            <person name="Klenk H.-P."/>
        </authorList>
    </citation>
    <scope>NUCLEOTIDE SEQUENCE [LARGE SCALE GENOMIC DNA]</scope>
    <source>
        <strain evidence="7 8">DSM 23141</strain>
    </source>
</reference>
<protein>
    <submittedName>
        <fullName evidence="7">AcrR family transcriptional regulator</fullName>
    </submittedName>
</protein>
<accession>A0A852YTV5</accession>
<dbReference type="EMBL" id="JACBZY010000001">
    <property type="protein sequence ID" value="NYH00756.1"/>
    <property type="molecule type" value="Genomic_DNA"/>
</dbReference>
<dbReference type="PANTHER" id="PTHR30055">
    <property type="entry name" value="HTH-TYPE TRANSCRIPTIONAL REGULATOR RUTR"/>
    <property type="match status" value="1"/>
</dbReference>
<dbReference type="InterPro" id="IPR001647">
    <property type="entry name" value="HTH_TetR"/>
</dbReference>
<dbReference type="InterPro" id="IPR036271">
    <property type="entry name" value="Tet_transcr_reg_TetR-rel_C_sf"/>
</dbReference>
<evidence type="ECO:0000313" key="7">
    <source>
        <dbReference type="EMBL" id="NYH00756.1"/>
    </source>
</evidence>
<dbReference type="GO" id="GO:0000976">
    <property type="term" value="F:transcription cis-regulatory region binding"/>
    <property type="evidence" value="ECO:0007669"/>
    <property type="project" value="TreeGrafter"/>
</dbReference>
<name>A0A852YTV5_9MICO</name>
<proteinExistence type="predicted"/>
<dbReference type="PRINTS" id="PR00455">
    <property type="entry name" value="HTHTETR"/>
</dbReference>
<feature type="DNA-binding region" description="H-T-H motif" evidence="4">
    <location>
        <begin position="50"/>
        <end position="69"/>
    </location>
</feature>
<dbReference type="InterPro" id="IPR009057">
    <property type="entry name" value="Homeodomain-like_sf"/>
</dbReference>
<keyword evidence="3" id="KW-0804">Transcription</keyword>
<dbReference type="Pfam" id="PF00440">
    <property type="entry name" value="TetR_N"/>
    <property type="match status" value="1"/>
</dbReference>
<dbReference type="Pfam" id="PF21597">
    <property type="entry name" value="TetR_C_43"/>
    <property type="match status" value="1"/>
</dbReference>
<feature type="compositionally biased region" description="Low complexity" evidence="5">
    <location>
        <begin position="1"/>
        <end position="20"/>
    </location>
</feature>
<dbReference type="Proteomes" id="UP000553888">
    <property type="component" value="Unassembled WGS sequence"/>
</dbReference>
<evidence type="ECO:0000256" key="2">
    <source>
        <dbReference type="ARBA" id="ARBA00023125"/>
    </source>
</evidence>
<dbReference type="SUPFAM" id="SSF46689">
    <property type="entry name" value="Homeodomain-like"/>
    <property type="match status" value="1"/>
</dbReference>
<dbReference type="InterPro" id="IPR049445">
    <property type="entry name" value="TetR_SbtR-like_C"/>
</dbReference>
<evidence type="ECO:0000259" key="6">
    <source>
        <dbReference type="PROSITE" id="PS50977"/>
    </source>
</evidence>
<dbReference type="Gene3D" id="1.10.357.10">
    <property type="entry name" value="Tetracycline Repressor, domain 2"/>
    <property type="match status" value="1"/>
</dbReference>
<organism evidence="7 8">
    <name type="scientific">Schumannella luteola</name>
    <dbReference type="NCBI Taxonomy" id="472059"/>
    <lineage>
        <taxon>Bacteria</taxon>
        <taxon>Bacillati</taxon>
        <taxon>Actinomycetota</taxon>
        <taxon>Actinomycetes</taxon>
        <taxon>Micrococcales</taxon>
        <taxon>Microbacteriaceae</taxon>
        <taxon>Schumannella</taxon>
    </lineage>
</organism>
<comment type="caution">
    <text evidence="7">The sequence shown here is derived from an EMBL/GenBank/DDBJ whole genome shotgun (WGS) entry which is preliminary data.</text>
</comment>
<dbReference type="GO" id="GO:0003700">
    <property type="term" value="F:DNA-binding transcription factor activity"/>
    <property type="evidence" value="ECO:0007669"/>
    <property type="project" value="TreeGrafter"/>
</dbReference>
<keyword evidence="2 4" id="KW-0238">DNA-binding</keyword>
<feature type="region of interest" description="Disordered" evidence="5">
    <location>
        <begin position="1"/>
        <end position="27"/>
    </location>
</feature>
<evidence type="ECO:0000256" key="3">
    <source>
        <dbReference type="ARBA" id="ARBA00023163"/>
    </source>
</evidence>
<evidence type="ECO:0000256" key="4">
    <source>
        <dbReference type="PROSITE-ProRule" id="PRU00335"/>
    </source>
</evidence>
<feature type="domain" description="HTH tetR-type" evidence="6">
    <location>
        <begin position="28"/>
        <end position="87"/>
    </location>
</feature>
<keyword evidence="8" id="KW-1185">Reference proteome</keyword>